<name>A0AAD8C4J2_BIOPF</name>
<accession>A0AAD8C4J2</accession>
<reference evidence="2" key="2">
    <citation type="submission" date="2023-04" db="EMBL/GenBank/DDBJ databases">
        <authorList>
            <person name="Bu L."/>
            <person name="Lu L."/>
            <person name="Laidemitt M.R."/>
            <person name="Zhang S.M."/>
            <person name="Mutuku M."/>
            <person name="Mkoji G."/>
            <person name="Steinauer M."/>
            <person name="Loker E.S."/>
        </authorList>
    </citation>
    <scope>NUCLEOTIDE SEQUENCE</scope>
    <source>
        <strain evidence="2">KasaAsao</strain>
        <tissue evidence="2">Whole Snail</tissue>
    </source>
</reference>
<dbReference type="EMBL" id="JASAOG010000011">
    <property type="protein sequence ID" value="KAK0066271.1"/>
    <property type="molecule type" value="Genomic_DNA"/>
</dbReference>
<dbReference type="AlphaFoldDB" id="A0AAD8C4J2"/>
<dbReference type="Proteomes" id="UP001233172">
    <property type="component" value="Unassembled WGS sequence"/>
</dbReference>
<reference evidence="2" key="1">
    <citation type="journal article" date="2023" name="PLoS Negl. Trop. Dis.">
        <title>A genome sequence for Biomphalaria pfeifferi, the major vector snail for the human-infecting parasite Schistosoma mansoni.</title>
        <authorList>
            <person name="Bu L."/>
            <person name="Lu L."/>
            <person name="Laidemitt M.R."/>
            <person name="Zhang S.M."/>
            <person name="Mutuku M."/>
            <person name="Mkoji G."/>
            <person name="Steinauer M."/>
            <person name="Loker E.S."/>
        </authorList>
    </citation>
    <scope>NUCLEOTIDE SEQUENCE</scope>
    <source>
        <strain evidence="2">KasaAsao</strain>
    </source>
</reference>
<comment type="caution">
    <text evidence="2">The sequence shown here is derived from an EMBL/GenBank/DDBJ whole genome shotgun (WGS) entry which is preliminary data.</text>
</comment>
<feature type="region of interest" description="Disordered" evidence="1">
    <location>
        <begin position="24"/>
        <end position="59"/>
    </location>
</feature>
<organism evidence="2 3">
    <name type="scientific">Biomphalaria pfeifferi</name>
    <name type="common">Bloodfluke planorb</name>
    <name type="synonym">Freshwater snail</name>
    <dbReference type="NCBI Taxonomy" id="112525"/>
    <lineage>
        <taxon>Eukaryota</taxon>
        <taxon>Metazoa</taxon>
        <taxon>Spiralia</taxon>
        <taxon>Lophotrochozoa</taxon>
        <taxon>Mollusca</taxon>
        <taxon>Gastropoda</taxon>
        <taxon>Heterobranchia</taxon>
        <taxon>Euthyneura</taxon>
        <taxon>Panpulmonata</taxon>
        <taxon>Hygrophila</taxon>
        <taxon>Lymnaeoidea</taxon>
        <taxon>Planorbidae</taxon>
        <taxon>Biomphalaria</taxon>
    </lineage>
</organism>
<evidence type="ECO:0000313" key="2">
    <source>
        <dbReference type="EMBL" id="KAK0066271.1"/>
    </source>
</evidence>
<keyword evidence="3" id="KW-1185">Reference proteome</keyword>
<evidence type="ECO:0000256" key="1">
    <source>
        <dbReference type="SAM" id="MobiDB-lite"/>
    </source>
</evidence>
<protein>
    <submittedName>
        <fullName evidence="2">Uncharacterized protein</fullName>
    </submittedName>
</protein>
<evidence type="ECO:0000313" key="3">
    <source>
        <dbReference type="Proteomes" id="UP001233172"/>
    </source>
</evidence>
<sequence length="98" mass="10915">MYNKIPQLMSLPYSGVDMTEEAKNKNCNVQSVPGQYRQKPVTGQGSQKPVPKGGGQKVPHDASCLGPNYFCRETYMQQFVLPISEVNIHQRSSPNTTE</sequence>
<gene>
    <name evidence="2" type="ORF">Bpfe_004392</name>
</gene>
<proteinExistence type="predicted"/>